<keyword evidence="2" id="KW-1185">Reference proteome</keyword>
<dbReference type="EMBL" id="KZ303842">
    <property type="protein sequence ID" value="PHZ17859.1"/>
    <property type="molecule type" value="Genomic_DNA"/>
</dbReference>
<dbReference type="Proteomes" id="UP000242254">
    <property type="component" value="Unassembled WGS sequence"/>
</dbReference>
<organism evidence="1 2">
    <name type="scientific">Rhizopus microsporus ATCC 52813</name>
    <dbReference type="NCBI Taxonomy" id="1340429"/>
    <lineage>
        <taxon>Eukaryota</taxon>
        <taxon>Fungi</taxon>
        <taxon>Fungi incertae sedis</taxon>
        <taxon>Mucoromycota</taxon>
        <taxon>Mucoromycotina</taxon>
        <taxon>Mucoromycetes</taxon>
        <taxon>Mucorales</taxon>
        <taxon>Mucorineae</taxon>
        <taxon>Rhizopodaceae</taxon>
        <taxon>Rhizopus</taxon>
    </lineage>
</organism>
<reference evidence="1 2" key="1">
    <citation type="journal article" date="2016" name="Proc. Natl. Acad. Sci. U.S.A.">
        <title>Lipid metabolic changes in an early divergent fungus govern the establishment of a mutualistic symbiosis with endobacteria.</title>
        <authorList>
            <person name="Lastovetsky O.A."/>
            <person name="Gaspar M.L."/>
            <person name="Mondo S.J."/>
            <person name="LaButti K.M."/>
            <person name="Sandor L."/>
            <person name="Grigoriev I.V."/>
            <person name="Henry S.A."/>
            <person name="Pawlowska T.E."/>
        </authorList>
    </citation>
    <scope>NUCLEOTIDE SEQUENCE [LARGE SCALE GENOMIC DNA]</scope>
    <source>
        <strain evidence="1 2">ATCC 52813</strain>
    </source>
</reference>
<dbReference type="AlphaFoldDB" id="A0A2G4TA22"/>
<dbReference type="RefSeq" id="XP_023471567.1">
    <property type="nucleotide sequence ID" value="XM_023607922.1"/>
</dbReference>
<gene>
    <name evidence="1" type="ORF">RHIMIDRAFT_233280</name>
</gene>
<accession>A0A2G4TA22</accession>
<protein>
    <submittedName>
        <fullName evidence="1">Uncharacterized protein</fullName>
    </submittedName>
</protein>
<evidence type="ECO:0000313" key="1">
    <source>
        <dbReference type="EMBL" id="PHZ17859.1"/>
    </source>
</evidence>
<proteinExistence type="predicted"/>
<dbReference type="GeneID" id="35438912"/>
<name>A0A2G4TA22_RHIZD</name>
<sequence length="59" mass="6998">MDRFKFHLKLYIRYSDLQDASKEAQLTEQGFEASSFMQLPKAYKVHAPEIDYKSDDRPL</sequence>
<evidence type="ECO:0000313" key="2">
    <source>
        <dbReference type="Proteomes" id="UP000242254"/>
    </source>
</evidence>